<accession>A0A3L6KV91</accession>
<feature type="region of interest" description="Disordered" evidence="1">
    <location>
        <begin position="1"/>
        <end position="38"/>
    </location>
</feature>
<organism evidence="2">
    <name type="scientific">Trypanosoma brucei equiperdum</name>
    <dbReference type="NCBI Taxonomy" id="630700"/>
    <lineage>
        <taxon>Eukaryota</taxon>
        <taxon>Discoba</taxon>
        <taxon>Euglenozoa</taxon>
        <taxon>Kinetoplastea</taxon>
        <taxon>Metakinetoplastina</taxon>
        <taxon>Trypanosomatida</taxon>
        <taxon>Trypanosomatidae</taxon>
        <taxon>Trypanosoma</taxon>
    </lineage>
</organism>
<name>A0A3L6KV91_9TRYP</name>
<dbReference type="AlphaFoldDB" id="A0A3L6KV91"/>
<proteinExistence type="predicted"/>
<evidence type="ECO:0000256" key="1">
    <source>
        <dbReference type="SAM" id="MobiDB-lite"/>
    </source>
</evidence>
<evidence type="ECO:0000313" key="2">
    <source>
        <dbReference type="EMBL" id="RHW68313.1"/>
    </source>
</evidence>
<feature type="compositionally biased region" description="Basic and acidic residues" evidence="1">
    <location>
        <begin position="9"/>
        <end position="27"/>
    </location>
</feature>
<reference evidence="2" key="1">
    <citation type="submission" date="2018-09" db="EMBL/GenBank/DDBJ databases">
        <title>whole genome sequence of T. equiperdum IVM-t1 strain.</title>
        <authorList>
            <person name="Suganuma K."/>
        </authorList>
    </citation>
    <scope>NUCLEOTIDE SEQUENCE [LARGE SCALE GENOMIC DNA]</scope>
    <source>
        <strain evidence="2">IVM-t1</strain>
    </source>
</reference>
<sequence length="78" mass="8342">MAETTNALRDSEKHYRALVGEDVKKDSGSTGTDDSSTRAQCLQGIESALAVLGTTEAEMPLASAIQRAPRKLRLGKTH</sequence>
<dbReference type="Proteomes" id="UP000266743">
    <property type="component" value="Chromosome 11"/>
</dbReference>
<protein>
    <submittedName>
        <fullName evidence="2">Uncharacterized protein</fullName>
    </submittedName>
</protein>
<dbReference type="EMBL" id="QSBY01000011">
    <property type="protein sequence ID" value="RHW68313.1"/>
    <property type="molecule type" value="Genomic_DNA"/>
</dbReference>
<comment type="caution">
    <text evidence="2">The sequence shown here is derived from an EMBL/GenBank/DDBJ whole genome shotgun (WGS) entry which is preliminary data.</text>
</comment>
<gene>
    <name evidence="2" type="ORF">DPX39_110082000</name>
</gene>